<feature type="domain" description="Helix-turn-helix type 11" evidence="4">
    <location>
        <begin position="20"/>
        <end position="73"/>
    </location>
</feature>
<organism evidence="5 6">
    <name type="scientific">Bacillus thuringiensis serovar mexicanensis</name>
    <dbReference type="NCBI Taxonomy" id="180868"/>
    <lineage>
        <taxon>Bacteria</taxon>
        <taxon>Bacillati</taxon>
        <taxon>Bacillota</taxon>
        <taxon>Bacilli</taxon>
        <taxon>Bacillales</taxon>
        <taxon>Bacillaceae</taxon>
        <taxon>Bacillus</taxon>
        <taxon>Bacillus cereus group</taxon>
    </lineage>
</organism>
<gene>
    <name evidence="5" type="ORF">BK699_31170</name>
</gene>
<dbReference type="Pfam" id="PF05043">
    <property type="entry name" value="Mga"/>
    <property type="match status" value="1"/>
</dbReference>
<protein>
    <recommendedName>
        <fullName evidence="7">HTH domain-containing protein</fullName>
    </recommendedName>
</protein>
<dbReference type="EMBL" id="NFCF01000114">
    <property type="protein sequence ID" value="OTW44481.1"/>
    <property type="molecule type" value="Genomic_DNA"/>
</dbReference>
<evidence type="ECO:0000256" key="2">
    <source>
        <dbReference type="ARBA" id="ARBA00023163"/>
    </source>
</evidence>
<dbReference type="InterPro" id="IPR036390">
    <property type="entry name" value="WH_DNA-bd_sf"/>
</dbReference>
<evidence type="ECO:0000259" key="3">
    <source>
        <dbReference type="Pfam" id="PF05043"/>
    </source>
</evidence>
<evidence type="ECO:0000256" key="1">
    <source>
        <dbReference type="ARBA" id="ARBA00023015"/>
    </source>
</evidence>
<dbReference type="AlphaFoldDB" id="A0A242VZ78"/>
<keyword evidence="1" id="KW-0805">Transcription regulation</keyword>
<accession>A0A242VZ78</accession>
<dbReference type="SUPFAM" id="SSF46785">
    <property type="entry name" value="Winged helix' DNA-binding domain"/>
    <property type="match status" value="1"/>
</dbReference>
<sequence>MNQFTYNLIHDKFIIRKMIILNILDNGRKFVSSNYLAEQLGCTVRTISTDISQLKEELPQNWEIHGLTNKGYILIKPLTNSLSTLVDSYLSSSTICKIMLKIFKNEFYTMEKWSQLLYINKSTLLNNLKEYNNILDNNKLSWNFRELQLTGDELNIRYYYCVFFYFIHKYKDRQILPDELGKRIKLLLNKSNFSIDFEVLSCIIYVSIHRWLNKYTYEKVFYNAFQFNNSHMNFFNKLIEIIEDYYKIKISQIECDALKLFLFFEMQNKSDHGMLYLKYLYELDKELYYSYLELIDIFKSRMSIGKKEELCMRLIPYFFKANFYNQYNLAINYVLEPLDMYKSVLLKGYNQNYNLVSRWNKKFNNTRFNSDEIKFISTYITIILNSYIKKKVLLLYRGTDAAKEVIYSKLKKCLGEYVSIHSESRNNAKFDFIITNFQQENTNSITFFISDSLCDNTIKIIKENILDIK</sequence>
<dbReference type="PANTHER" id="PTHR30185">
    <property type="entry name" value="CRYPTIC BETA-GLUCOSIDE BGL OPERON ANTITERMINATOR"/>
    <property type="match status" value="1"/>
</dbReference>
<dbReference type="Gene3D" id="1.10.10.10">
    <property type="entry name" value="Winged helix-like DNA-binding domain superfamily/Winged helix DNA-binding domain"/>
    <property type="match status" value="1"/>
</dbReference>
<dbReference type="InterPro" id="IPR050661">
    <property type="entry name" value="BglG_antiterminators"/>
</dbReference>
<reference evidence="5 6" key="1">
    <citation type="submission" date="2016-10" db="EMBL/GenBank/DDBJ databases">
        <title>Comparative genomics of Bacillus thuringiensis reveals a path to pathogens against multiple invertebrate hosts.</title>
        <authorList>
            <person name="Zheng J."/>
            <person name="Gao Q."/>
            <person name="Liu H."/>
            <person name="Peng D."/>
            <person name="Ruan L."/>
            <person name="Sun M."/>
        </authorList>
    </citation>
    <scope>NUCLEOTIDE SEQUENCE [LARGE SCALE GENOMIC DNA]</scope>
    <source>
        <strain evidence="5">BGSC 4AC1</strain>
    </source>
</reference>
<dbReference type="RefSeq" id="WP_086391926.1">
    <property type="nucleotide sequence ID" value="NZ_NFCF01000114.1"/>
</dbReference>
<dbReference type="Proteomes" id="UP000195152">
    <property type="component" value="Unassembled WGS sequence"/>
</dbReference>
<comment type="caution">
    <text evidence="5">The sequence shown here is derived from an EMBL/GenBank/DDBJ whole genome shotgun (WGS) entry which is preliminary data.</text>
</comment>
<dbReference type="PANTHER" id="PTHR30185:SF18">
    <property type="entry name" value="TRANSCRIPTIONAL REGULATOR MTLR"/>
    <property type="match status" value="1"/>
</dbReference>
<dbReference type="InterPro" id="IPR036388">
    <property type="entry name" value="WH-like_DNA-bd_sf"/>
</dbReference>
<evidence type="ECO:0008006" key="7">
    <source>
        <dbReference type="Google" id="ProtNLM"/>
    </source>
</evidence>
<dbReference type="InterPro" id="IPR013196">
    <property type="entry name" value="HTH_11"/>
</dbReference>
<dbReference type="Pfam" id="PF08279">
    <property type="entry name" value="HTH_11"/>
    <property type="match status" value="1"/>
</dbReference>
<feature type="domain" description="Mga helix-turn-helix" evidence="3">
    <location>
        <begin position="80"/>
        <end position="164"/>
    </location>
</feature>
<evidence type="ECO:0000313" key="5">
    <source>
        <dbReference type="EMBL" id="OTW44481.1"/>
    </source>
</evidence>
<dbReference type="InterPro" id="IPR007737">
    <property type="entry name" value="Mga_HTH"/>
</dbReference>
<keyword evidence="2" id="KW-0804">Transcription</keyword>
<proteinExistence type="predicted"/>
<evidence type="ECO:0000259" key="4">
    <source>
        <dbReference type="Pfam" id="PF08279"/>
    </source>
</evidence>
<evidence type="ECO:0000313" key="6">
    <source>
        <dbReference type="Proteomes" id="UP000195152"/>
    </source>
</evidence>
<name>A0A242VZ78_BACTU</name>